<dbReference type="InterPro" id="IPR011712">
    <property type="entry name" value="Sig_transdc_His_kin_sub3_dim/P"/>
</dbReference>
<keyword evidence="5" id="KW-0547">Nucleotide-binding</keyword>
<feature type="domain" description="Histidine kinase" evidence="11">
    <location>
        <begin position="218"/>
        <end position="404"/>
    </location>
</feature>
<evidence type="ECO:0000256" key="10">
    <source>
        <dbReference type="SAM" id="Phobius"/>
    </source>
</evidence>
<dbReference type="PANTHER" id="PTHR24421">
    <property type="entry name" value="NITRATE/NITRITE SENSOR PROTEIN NARX-RELATED"/>
    <property type="match status" value="1"/>
</dbReference>
<keyword evidence="4" id="KW-0808">Transferase</keyword>
<gene>
    <name evidence="12" type="primary">yxjM</name>
    <name evidence="12" type="ORF">GCM10008018_49060</name>
</gene>
<keyword evidence="13" id="KW-1185">Reference proteome</keyword>
<reference evidence="13" key="1">
    <citation type="journal article" date="2019" name="Int. J. Syst. Evol. Microbiol.">
        <title>The Global Catalogue of Microorganisms (GCM) 10K type strain sequencing project: providing services to taxonomists for standard genome sequencing and annotation.</title>
        <authorList>
            <consortium name="The Broad Institute Genomics Platform"/>
            <consortium name="The Broad Institute Genome Sequencing Center for Infectious Disease"/>
            <person name="Wu L."/>
            <person name="Ma J."/>
        </authorList>
    </citation>
    <scope>NUCLEOTIDE SEQUENCE [LARGE SCALE GENOMIC DNA]</scope>
    <source>
        <strain evidence="13">CGMCC 1.15043</strain>
    </source>
</reference>
<dbReference type="Proteomes" id="UP000615455">
    <property type="component" value="Unassembled WGS sequence"/>
</dbReference>
<evidence type="ECO:0000256" key="9">
    <source>
        <dbReference type="SAM" id="Coils"/>
    </source>
</evidence>
<dbReference type="InterPro" id="IPR050482">
    <property type="entry name" value="Sensor_HK_TwoCompSys"/>
</dbReference>
<keyword evidence="10" id="KW-0812">Transmembrane</keyword>
<dbReference type="EC" id="2.7.13.3" evidence="2"/>
<evidence type="ECO:0000313" key="13">
    <source>
        <dbReference type="Proteomes" id="UP000615455"/>
    </source>
</evidence>
<dbReference type="PANTHER" id="PTHR24421:SF10">
    <property type="entry name" value="NITRATE_NITRITE SENSOR PROTEIN NARQ"/>
    <property type="match status" value="1"/>
</dbReference>
<keyword evidence="3" id="KW-0597">Phosphoprotein</keyword>
<feature type="transmembrane region" description="Helical" evidence="10">
    <location>
        <begin position="126"/>
        <end position="144"/>
    </location>
</feature>
<evidence type="ECO:0000256" key="5">
    <source>
        <dbReference type="ARBA" id="ARBA00022741"/>
    </source>
</evidence>
<keyword evidence="10" id="KW-0472">Membrane</keyword>
<evidence type="ECO:0000256" key="7">
    <source>
        <dbReference type="ARBA" id="ARBA00022840"/>
    </source>
</evidence>
<evidence type="ECO:0000256" key="2">
    <source>
        <dbReference type="ARBA" id="ARBA00012438"/>
    </source>
</evidence>
<organism evidence="12 13">
    <name type="scientific">Paenibacillus marchantiophytorum</name>
    <dbReference type="NCBI Taxonomy" id="1619310"/>
    <lineage>
        <taxon>Bacteria</taxon>
        <taxon>Bacillati</taxon>
        <taxon>Bacillota</taxon>
        <taxon>Bacilli</taxon>
        <taxon>Bacillales</taxon>
        <taxon>Paenibacillaceae</taxon>
        <taxon>Paenibacillus</taxon>
    </lineage>
</organism>
<protein>
    <recommendedName>
        <fullName evidence="2">histidine kinase</fullName>
        <ecNumber evidence="2">2.7.13.3</ecNumber>
    </recommendedName>
</protein>
<dbReference type="CDD" id="cd16917">
    <property type="entry name" value="HATPase_UhpB-NarQ-NarX-like"/>
    <property type="match status" value="1"/>
</dbReference>
<dbReference type="Pfam" id="PF07730">
    <property type="entry name" value="HisKA_3"/>
    <property type="match status" value="1"/>
</dbReference>
<name>A0ABQ1F1X9_9BACL</name>
<accession>A0ABQ1F1X9</accession>
<evidence type="ECO:0000256" key="8">
    <source>
        <dbReference type="ARBA" id="ARBA00023012"/>
    </source>
</evidence>
<keyword evidence="9" id="KW-0175">Coiled coil</keyword>
<dbReference type="EMBL" id="BMHE01000032">
    <property type="protein sequence ID" value="GFZ96856.1"/>
    <property type="molecule type" value="Genomic_DNA"/>
</dbReference>
<comment type="caution">
    <text evidence="12">The sequence shown here is derived from an EMBL/GenBank/DDBJ whole genome shotgun (WGS) entry which is preliminary data.</text>
</comment>
<comment type="catalytic activity">
    <reaction evidence="1">
        <text>ATP + protein L-histidine = ADP + protein N-phospho-L-histidine.</text>
        <dbReference type="EC" id="2.7.13.3"/>
    </reaction>
</comment>
<evidence type="ECO:0000256" key="3">
    <source>
        <dbReference type="ARBA" id="ARBA00022553"/>
    </source>
</evidence>
<keyword evidence="6 12" id="KW-0418">Kinase</keyword>
<keyword evidence="7" id="KW-0067">ATP-binding</keyword>
<proteinExistence type="predicted"/>
<dbReference type="PROSITE" id="PS50109">
    <property type="entry name" value="HIS_KIN"/>
    <property type="match status" value="1"/>
</dbReference>
<sequence length="412" mass="46144">MKSLSYNRGYMAVSIALSYVCIQMLPDAPAARWAAIGLCLLYVAGLGAVFKLSSLRALSLVFALLYGAALAYGFFFKDQISLLLILQGFLTSFIALKLPDWLSALEAGTFLMITFVLLVYDRDYTWVSLLRQELFIHIGLYALLRMVRINRGRDIERMEHAEEQRRNAEELTVVHAELAQTHDKLRRAHEELERATLQSLRYAVLEERSRIARDIHDSIGHRLTSVIVQLQALPYVLRNNEAKSAEIVKNVLGVARSCLQEVRTVVHNMGVDETGAGAVSLHSLVQQTTSSFDLDIRLDLDESEDQDTWPLDTAVVLYRCLQEALTNTIRHAQAKRVEVSINRSGEGIMLHYRDDGELASGSDLHEGFGLNGIRKRCAEAGGRCEIGAQEPHGFGMNIWLPLAALKEKETYG</sequence>
<dbReference type="GO" id="GO:0016301">
    <property type="term" value="F:kinase activity"/>
    <property type="evidence" value="ECO:0007669"/>
    <property type="project" value="UniProtKB-KW"/>
</dbReference>
<feature type="transmembrane region" description="Helical" evidence="10">
    <location>
        <begin position="57"/>
        <end position="74"/>
    </location>
</feature>
<dbReference type="InterPro" id="IPR005467">
    <property type="entry name" value="His_kinase_dom"/>
</dbReference>
<dbReference type="Gene3D" id="3.30.565.10">
    <property type="entry name" value="Histidine kinase-like ATPase, C-terminal domain"/>
    <property type="match status" value="1"/>
</dbReference>
<evidence type="ECO:0000313" key="12">
    <source>
        <dbReference type="EMBL" id="GFZ96856.1"/>
    </source>
</evidence>
<dbReference type="InterPro" id="IPR003594">
    <property type="entry name" value="HATPase_dom"/>
</dbReference>
<dbReference type="SUPFAM" id="SSF55874">
    <property type="entry name" value="ATPase domain of HSP90 chaperone/DNA topoisomerase II/histidine kinase"/>
    <property type="match status" value="1"/>
</dbReference>
<feature type="coiled-coil region" evidence="9">
    <location>
        <begin position="161"/>
        <end position="198"/>
    </location>
</feature>
<keyword evidence="8" id="KW-0902">Two-component regulatory system</keyword>
<dbReference type="Pfam" id="PF02518">
    <property type="entry name" value="HATPase_c"/>
    <property type="match status" value="1"/>
</dbReference>
<evidence type="ECO:0000256" key="1">
    <source>
        <dbReference type="ARBA" id="ARBA00000085"/>
    </source>
</evidence>
<feature type="transmembrane region" description="Helical" evidence="10">
    <location>
        <begin position="101"/>
        <end position="120"/>
    </location>
</feature>
<evidence type="ECO:0000256" key="6">
    <source>
        <dbReference type="ARBA" id="ARBA00022777"/>
    </source>
</evidence>
<dbReference type="InterPro" id="IPR036890">
    <property type="entry name" value="HATPase_C_sf"/>
</dbReference>
<feature type="transmembrane region" description="Helical" evidence="10">
    <location>
        <begin position="7"/>
        <end position="25"/>
    </location>
</feature>
<keyword evidence="10" id="KW-1133">Transmembrane helix</keyword>
<evidence type="ECO:0000256" key="4">
    <source>
        <dbReference type="ARBA" id="ARBA00022679"/>
    </source>
</evidence>
<dbReference type="Gene3D" id="1.20.5.1930">
    <property type="match status" value="1"/>
</dbReference>
<evidence type="ECO:0000259" key="11">
    <source>
        <dbReference type="PROSITE" id="PS50109"/>
    </source>
</evidence>
<feature type="transmembrane region" description="Helical" evidence="10">
    <location>
        <begin position="31"/>
        <end position="50"/>
    </location>
</feature>